<dbReference type="Gene3D" id="3.10.570.10">
    <property type="entry name" value="sex pheromone staph- cam373 precursor domain"/>
    <property type="match status" value="1"/>
</dbReference>
<dbReference type="PROSITE" id="PS51257">
    <property type="entry name" value="PROKAR_LIPOPROTEIN"/>
    <property type="match status" value="1"/>
</dbReference>
<gene>
    <name evidence="2" type="ORF">N782_12825</name>
</gene>
<proteinExistence type="predicted"/>
<dbReference type="AlphaFoldDB" id="A0A0A2TF87"/>
<dbReference type="Proteomes" id="UP000030147">
    <property type="component" value="Unassembled WGS sequence"/>
</dbReference>
<dbReference type="Pfam" id="PF07537">
    <property type="entry name" value="CamS"/>
    <property type="match status" value="1"/>
</dbReference>
<dbReference type="eggNOG" id="COG4851">
    <property type="taxonomic scope" value="Bacteria"/>
</dbReference>
<reference evidence="2 3" key="1">
    <citation type="journal article" date="2015" name="Stand. Genomic Sci.">
        <title>High quality draft genome sequence of the moderately halophilic bacterium Pontibacillus yanchengensis Y32(T) and comparison among Pontibacillus genomes.</title>
        <authorList>
            <person name="Huang J."/>
            <person name="Qiao Z.X."/>
            <person name="Tang J.W."/>
            <person name="Wang G."/>
        </authorList>
    </citation>
    <scope>NUCLEOTIDE SEQUENCE [LARGE SCALE GENOMIC DNA]</scope>
    <source>
        <strain evidence="2 3">Y32</strain>
    </source>
</reference>
<dbReference type="OrthoDB" id="9795361at2"/>
<evidence type="ECO:0000256" key="1">
    <source>
        <dbReference type="SAM" id="SignalP"/>
    </source>
</evidence>
<evidence type="ECO:0000313" key="3">
    <source>
        <dbReference type="Proteomes" id="UP000030147"/>
    </source>
</evidence>
<dbReference type="EMBL" id="AVBF01000002">
    <property type="protein sequence ID" value="KGP74502.1"/>
    <property type="molecule type" value="Genomic_DNA"/>
</dbReference>
<feature type="signal peptide" evidence="1">
    <location>
        <begin position="1"/>
        <end position="21"/>
    </location>
</feature>
<dbReference type="STRING" id="1385514.N782_12825"/>
<comment type="caution">
    <text evidence="2">The sequence shown here is derived from an EMBL/GenBank/DDBJ whole genome shotgun (WGS) entry which is preliminary data.</text>
</comment>
<keyword evidence="1" id="KW-0732">Signal</keyword>
<keyword evidence="3" id="KW-1185">Reference proteome</keyword>
<dbReference type="CDD" id="cd13441">
    <property type="entry name" value="CamS_repeat_1"/>
    <property type="match status" value="1"/>
</dbReference>
<name>A0A0A2TF87_9BACI</name>
<dbReference type="InterPro" id="IPR011426">
    <property type="entry name" value="CamS"/>
</dbReference>
<evidence type="ECO:0008006" key="4">
    <source>
        <dbReference type="Google" id="ProtNLM"/>
    </source>
</evidence>
<sequence length="386" mass="44003">MKRIALLMLSLFVLGTGCAPAYEKNEEVGVETTEKNQQEKAIVPKYSISEDYYRPLEKYKPSKSRGVITHQMANRFDIKEMEVGLRRHAKSVFDPKNYFFQEGQYLTDDILYDWLDRAKNDAETNGTPNGLNPSVKEDAGEQALRNNPKYLSHILEQDYLKKNEEGDVVQLKGMTIGLAMKSQYQFQEEIGGPVLYEDISTEEMLKEGKQIAQTVLERLRKMEDLQDVPIMFAIYREEEKGAMVPGNFVAKTNVKGSDMKVGAWETIQEDHVLFPSEEASGAHPEDASLISDLQNDVAEYFPNYIGVVGKGFYVEDELRELTITIPIEFKGQTEVIGLTQYVYSIIVENFPNYFDLEVNIESHNGQESLISRKAGQEEPYVHIYGQ</sequence>
<accession>A0A0A2TF87</accession>
<protein>
    <recommendedName>
        <fullName evidence="4">Calcium ABC transporter ATPase</fullName>
    </recommendedName>
</protein>
<dbReference type="RefSeq" id="WP_036815516.1">
    <property type="nucleotide sequence ID" value="NZ_AVBF01000002.1"/>
</dbReference>
<dbReference type="PIRSF" id="PIRSF012509">
    <property type="entry name" value="CamS"/>
    <property type="match status" value="1"/>
</dbReference>
<dbReference type="CDD" id="cd13440">
    <property type="entry name" value="CamS_repeat_2"/>
    <property type="match status" value="1"/>
</dbReference>
<evidence type="ECO:0000313" key="2">
    <source>
        <dbReference type="EMBL" id="KGP74502.1"/>
    </source>
</evidence>
<feature type="chain" id="PRO_5001994174" description="Calcium ABC transporter ATPase" evidence="1">
    <location>
        <begin position="22"/>
        <end position="386"/>
    </location>
</feature>
<organism evidence="2 3">
    <name type="scientific">Pontibacillus yanchengensis Y32</name>
    <dbReference type="NCBI Taxonomy" id="1385514"/>
    <lineage>
        <taxon>Bacteria</taxon>
        <taxon>Bacillati</taxon>
        <taxon>Bacillota</taxon>
        <taxon>Bacilli</taxon>
        <taxon>Bacillales</taxon>
        <taxon>Bacillaceae</taxon>
        <taxon>Pontibacillus</taxon>
    </lineage>
</organism>